<accession>A0ABU9HRP4</accession>
<gene>
    <name evidence="3" type="ORF">AAEO56_01055</name>
</gene>
<feature type="domain" description="PKD/Chitinase" evidence="2">
    <location>
        <begin position="626"/>
        <end position="696"/>
    </location>
</feature>
<evidence type="ECO:0000313" key="4">
    <source>
        <dbReference type="Proteomes" id="UP001464555"/>
    </source>
</evidence>
<sequence length="984" mass="99923">TQPNVLAATTTQTNVSCFNGTNGSATVTPTGGTGAYSYSWNTVPVQTSATANGLAVGTYIVTITDANSCLTTKSVTITQPNVLAATTAQTNVSCFNGTNGTATITPTGGTGSYSYSWNTVPVNTSATANGLSAGTYIVTITDANSCSITKSVTITQPNVLAATTTQNNVSCFNGTNGSATVIPAGGTGAYSYSWNTVPVQTTATATGLAAGTYIVTITDANSCSITKSVTITQPNILAATTTQTNVSCFNGTNGSATVTPTGGTGTYSYSWNTVPVQTSATATGLSAGTYVVTITDANSCSIIKSVTITQPNVLAATTTQTNVSCFNGTNGSATVTPTGGTGTYSYSWTTVPVQTSATATGLAAGTYIVTITDANSCSTTKSVTITQPNVLTATTTQTNVSCFNGTNGSATVTPTGGTGTYSYSWNTTPAQETSTVTGLAAGSYTVTVTDANGCLITETITITQPNVLTATTTQTNVSCFNGTNGSATVTPTGGTGTYSYSWNTTPAQETSTATGLEAGSYTVVVTDDNGCSITETITITQPEVLATITAQTNVSCFNGTNGSATVTPTGGTGTYSYSWNTTPVQETATATGLAAGSYTVVVTDDNGCSITETIAITQPEVLATTMAQTNVSCFNGTNGSATVTPTGGTGAYTYSWSTVPEQTTATATGLAAGLYIVTVTDANGCTATVNFTITQPPAIIIGTQPEDSIVTVGDNTTFIIAAENADTYQWQLSTNGTDWNDITDGGTSPAYSGASTNTLSLAGIPLVNDGDLYRLILVNGADCATISSTAMLTVINGLEAVDDDFSATIINEGVGGIAGDLTLNDMFNSAPVNDNDVIITIINNGGLAGLTVSANGIASVTGTATAGTYTVTYSICDAVNATNCDTAEATIVVAPPLKTEGFDITKIDVYPNPATTEVFIKIPTFGSQKNLKVTVFDIHGRLIKEQLLNAEIEKVNISTLEDGVYIFNISCDGGSISKKIIKRP</sequence>
<feature type="domain" description="PKD/Chitinase" evidence="2">
    <location>
        <begin position="318"/>
        <end position="388"/>
    </location>
</feature>
<evidence type="ECO:0000313" key="3">
    <source>
        <dbReference type="EMBL" id="MEL1242833.1"/>
    </source>
</evidence>
<dbReference type="EMBL" id="JBBYHR010000001">
    <property type="protein sequence ID" value="MEL1242833.1"/>
    <property type="molecule type" value="Genomic_DNA"/>
</dbReference>
<evidence type="ECO:0000256" key="1">
    <source>
        <dbReference type="ARBA" id="ARBA00022729"/>
    </source>
</evidence>
<dbReference type="InterPro" id="IPR025667">
    <property type="entry name" value="SprB_repeat"/>
</dbReference>
<dbReference type="SMART" id="SM00089">
    <property type="entry name" value="PKD"/>
    <property type="match status" value="8"/>
</dbReference>
<dbReference type="InterPro" id="IPR026444">
    <property type="entry name" value="Secre_tail"/>
</dbReference>
<dbReference type="InterPro" id="IPR022409">
    <property type="entry name" value="PKD/Chitinase_dom"/>
</dbReference>
<reference evidence="3 4" key="1">
    <citation type="submission" date="2024-04" db="EMBL/GenBank/DDBJ databases">
        <title>Flavobacterium sp. DGU11 16S ribosomal RNA gene Genome sequencing and assembly.</title>
        <authorList>
            <person name="Park S."/>
        </authorList>
    </citation>
    <scope>NUCLEOTIDE SEQUENCE [LARGE SCALE GENOMIC DNA]</scope>
    <source>
        <strain evidence="3 4">DGU11</strain>
    </source>
</reference>
<feature type="domain" description="PKD/Chitinase" evidence="2">
    <location>
        <begin position="164"/>
        <end position="234"/>
    </location>
</feature>
<keyword evidence="1" id="KW-0732">Signal</keyword>
<dbReference type="Proteomes" id="UP001464555">
    <property type="component" value="Unassembled WGS sequence"/>
</dbReference>
<feature type="non-terminal residue" evidence="3">
    <location>
        <position position="1"/>
    </location>
</feature>
<name>A0ABU9HRP4_9FLAO</name>
<organism evidence="3 4">
    <name type="scientific">Flavobacterium arundinis</name>
    <dbReference type="NCBI Taxonomy" id="3139143"/>
    <lineage>
        <taxon>Bacteria</taxon>
        <taxon>Pseudomonadati</taxon>
        <taxon>Bacteroidota</taxon>
        <taxon>Flavobacteriia</taxon>
        <taxon>Flavobacteriales</taxon>
        <taxon>Flavobacteriaceae</taxon>
        <taxon>Flavobacterium</taxon>
    </lineage>
</organism>
<feature type="domain" description="PKD/Chitinase" evidence="2">
    <location>
        <begin position="241"/>
        <end position="311"/>
    </location>
</feature>
<dbReference type="Pfam" id="PF18962">
    <property type="entry name" value="Por_Secre_tail"/>
    <property type="match status" value="1"/>
</dbReference>
<feature type="domain" description="PKD/Chitinase" evidence="2">
    <location>
        <begin position="549"/>
        <end position="619"/>
    </location>
</feature>
<dbReference type="Pfam" id="PF13573">
    <property type="entry name" value="SprB"/>
    <property type="match status" value="9"/>
</dbReference>
<dbReference type="RefSeq" id="WP_341695158.1">
    <property type="nucleotide sequence ID" value="NZ_JBBYHR010000001.1"/>
</dbReference>
<dbReference type="InterPro" id="IPR043504">
    <property type="entry name" value="Peptidase_S1_PA_chymotrypsin"/>
</dbReference>
<proteinExistence type="predicted"/>
<comment type="caution">
    <text evidence="3">The sequence shown here is derived from an EMBL/GenBank/DDBJ whole genome shotgun (WGS) entry which is preliminary data.</text>
</comment>
<evidence type="ECO:0000259" key="2">
    <source>
        <dbReference type="SMART" id="SM00089"/>
    </source>
</evidence>
<feature type="domain" description="PKD/Chitinase" evidence="2">
    <location>
        <begin position="472"/>
        <end position="542"/>
    </location>
</feature>
<feature type="domain" description="PKD/Chitinase" evidence="2">
    <location>
        <begin position="395"/>
        <end position="465"/>
    </location>
</feature>
<dbReference type="NCBIfam" id="TIGR04183">
    <property type="entry name" value="Por_Secre_tail"/>
    <property type="match status" value="1"/>
</dbReference>
<dbReference type="Gene3D" id="2.40.10.10">
    <property type="entry name" value="Trypsin-like serine proteases"/>
    <property type="match status" value="9"/>
</dbReference>
<protein>
    <submittedName>
        <fullName evidence="3">T9SS type A sorting domain-containing protein</fullName>
    </submittedName>
</protein>
<keyword evidence="4" id="KW-1185">Reference proteome</keyword>
<feature type="domain" description="PKD/Chitinase" evidence="2">
    <location>
        <begin position="87"/>
        <end position="157"/>
    </location>
</feature>